<evidence type="ECO:0000313" key="4">
    <source>
        <dbReference type="Proteomes" id="UP000321046"/>
    </source>
</evidence>
<comment type="caution">
    <text evidence="3">The sequence shown here is derived from an EMBL/GenBank/DDBJ whole genome shotgun (WGS) entry which is preliminary data.</text>
</comment>
<reference evidence="3 4" key="1">
    <citation type="submission" date="2019-08" db="EMBL/GenBank/DDBJ databases">
        <title>Bradymonadales sp. TMQ2.</title>
        <authorList>
            <person name="Liang Q."/>
        </authorList>
    </citation>
    <scope>NUCLEOTIDE SEQUENCE [LARGE SCALE GENOMIC DNA]</scope>
    <source>
        <strain evidence="3 4">TMQ2</strain>
    </source>
</reference>
<dbReference type="Proteomes" id="UP000321046">
    <property type="component" value="Unassembled WGS sequence"/>
</dbReference>
<evidence type="ECO:0000256" key="1">
    <source>
        <dbReference type="SAM" id="MobiDB-lite"/>
    </source>
</evidence>
<keyword evidence="2" id="KW-1133">Transmembrane helix</keyword>
<name>A0A5C6X6H9_9DELT</name>
<keyword evidence="2" id="KW-0812">Transmembrane</keyword>
<protein>
    <recommendedName>
        <fullName evidence="5">DUF3137 domain-containing protein</fullName>
    </recommendedName>
</protein>
<dbReference type="RefSeq" id="WP_146974120.1">
    <property type="nucleotide sequence ID" value="NZ_VOSL01000043.1"/>
</dbReference>
<dbReference type="EMBL" id="VOSL01000043">
    <property type="protein sequence ID" value="TXD36803.1"/>
    <property type="molecule type" value="Genomic_DNA"/>
</dbReference>
<feature type="transmembrane region" description="Helical" evidence="2">
    <location>
        <begin position="12"/>
        <end position="36"/>
    </location>
</feature>
<evidence type="ECO:0008006" key="5">
    <source>
        <dbReference type="Google" id="ProtNLM"/>
    </source>
</evidence>
<dbReference type="AlphaFoldDB" id="A0A5C6X6H9"/>
<keyword evidence="2" id="KW-0472">Membrane</keyword>
<organism evidence="3 4">
    <name type="scientific">Lujinxingia vulgaris</name>
    <dbReference type="NCBI Taxonomy" id="2600176"/>
    <lineage>
        <taxon>Bacteria</taxon>
        <taxon>Deltaproteobacteria</taxon>
        <taxon>Bradymonadales</taxon>
        <taxon>Lujinxingiaceae</taxon>
        <taxon>Lujinxingia</taxon>
    </lineage>
</organism>
<sequence>MLDVFSETFGLNGIQVFLILFILLMCAVVALFAMIIEHMAKSAWTNAADAMGLKLSGDSLKNYRLEGTYQGMDLQIVARHESETVRTHNASRTIHAYFVGVNVGLSPAWHHFGRIHKKKPETLHKSNVPSFLNALSPNRFDDELHMHLEPDAAMKRLFADDEVREKLLKTSLKTGNLTIFNGTLLIEHKKRVLDADLLKAYVDDALALAELLESRLQRYQPTPGAAPAVAPSPAPVDERVTYW</sequence>
<feature type="compositionally biased region" description="Low complexity" evidence="1">
    <location>
        <begin position="222"/>
        <end position="231"/>
    </location>
</feature>
<dbReference type="OrthoDB" id="5503602at2"/>
<evidence type="ECO:0000256" key="2">
    <source>
        <dbReference type="SAM" id="Phobius"/>
    </source>
</evidence>
<accession>A0A5C6X6H9</accession>
<evidence type="ECO:0000313" key="3">
    <source>
        <dbReference type="EMBL" id="TXD36803.1"/>
    </source>
</evidence>
<feature type="region of interest" description="Disordered" evidence="1">
    <location>
        <begin position="222"/>
        <end position="243"/>
    </location>
</feature>
<proteinExistence type="predicted"/>
<gene>
    <name evidence="3" type="ORF">FRC96_08755</name>
</gene>